<dbReference type="KEGG" id="abp:AGABI1DRAFT91156"/>
<name>K5X988_AGABU</name>
<gene>
    <name evidence="1" type="ORF">AGABI1DRAFT_91156</name>
</gene>
<evidence type="ECO:0000313" key="2">
    <source>
        <dbReference type="Proteomes" id="UP000008493"/>
    </source>
</evidence>
<dbReference type="HOGENOM" id="CLU_2183141_0_0_1"/>
<dbReference type="RefSeq" id="XP_007329123.1">
    <property type="nucleotide sequence ID" value="XM_007329061.1"/>
</dbReference>
<keyword evidence="2" id="KW-1185">Reference proteome</keyword>
<dbReference type="Proteomes" id="UP000008493">
    <property type="component" value="Unassembled WGS sequence"/>
</dbReference>
<proteinExistence type="predicted"/>
<dbReference type="EMBL" id="JH971389">
    <property type="protein sequence ID" value="EKM79783.1"/>
    <property type="molecule type" value="Genomic_DNA"/>
</dbReference>
<dbReference type="AlphaFoldDB" id="K5X988"/>
<dbReference type="InParanoid" id="K5X988"/>
<sequence>MIKPHIYAYIHLKEGIQYFYRMLTLPHTTVRIILEGRITITQNRISGEKRSFYIDLSATWMIGTKETLKIRMDLMDLMDLWSVVYADPEPQLDALGIDQIDSLGGNSQP</sequence>
<dbReference type="GeneID" id="18832402"/>
<accession>K5X988</accession>
<reference evidence="2" key="1">
    <citation type="journal article" date="2012" name="Proc. Natl. Acad. Sci. U.S.A.">
        <title>Genome sequence of the button mushroom Agaricus bisporus reveals mechanisms governing adaptation to a humic-rich ecological niche.</title>
        <authorList>
            <person name="Morin E."/>
            <person name="Kohler A."/>
            <person name="Baker A.R."/>
            <person name="Foulongne-Oriol M."/>
            <person name="Lombard V."/>
            <person name="Nagy L.G."/>
            <person name="Ohm R.A."/>
            <person name="Patyshakuliyeva A."/>
            <person name="Brun A."/>
            <person name="Aerts A.L."/>
            <person name="Bailey A.M."/>
            <person name="Billette C."/>
            <person name="Coutinho P.M."/>
            <person name="Deakin G."/>
            <person name="Doddapaneni H."/>
            <person name="Floudas D."/>
            <person name="Grimwood J."/>
            <person name="Hilden K."/>
            <person name="Kuees U."/>
            <person name="LaButti K.M."/>
            <person name="Lapidus A."/>
            <person name="Lindquist E.A."/>
            <person name="Lucas S.M."/>
            <person name="Murat C."/>
            <person name="Riley R.W."/>
            <person name="Salamov A.A."/>
            <person name="Schmutz J."/>
            <person name="Subramanian V."/>
            <person name="Woesten H.A.B."/>
            <person name="Xu J."/>
            <person name="Eastwood D.C."/>
            <person name="Foster G.D."/>
            <person name="Sonnenberg A.S."/>
            <person name="Cullen D."/>
            <person name="de Vries R.P."/>
            <person name="Lundell T."/>
            <person name="Hibbett D.S."/>
            <person name="Henrissat B."/>
            <person name="Burton K.S."/>
            <person name="Kerrigan R.W."/>
            <person name="Challen M.P."/>
            <person name="Grigoriev I.V."/>
            <person name="Martin F."/>
        </authorList>
    </citation>
    <scope>NUCLEOTIDE SEQUENCE [LARGE SCALE GENOMIC DNA]</scope>
    <source>
        <strain evidence="2">JB137-S8 / ATCC MYA-4627 / FGSC 10392</strain>
    </source>
</reference>
<evidence type="ECO:0000313" key="1">
    <source>
        <dbReference type="EMBL" id="EKM79783.1"/>
    </source>
</evidence>
<organism evidence="1 2">
    <name type="scientific">Agaricus bisporus var. burnettii (strain JB137-S8 / ATCC MYA-4627 / FGSC 10392)</name>
    <name type="common">White button mushroom</name>
    <dbReference type="NCBI Taxonomy" id="597362"/>
    <lineage>
        <taxon>Eukaryota</taxon>
        <taxon>Fungi</taxon>
        <taxon>Dikarya</taxon>
        <taxon>Basidiomycota</taxon>
        <taxon>Agaricomycotina</taxon>
        <taxon>Agaricomycetes</taxon>
        <taxon>Agaricomycetidae</taxon>
        <taxon>Agaricales</taxon>
        <taxon>Agaricineae</taxon>
        <taxon>Agaricaceae</taxon>
        <taxon>Agaricus</taxon>
    </lineage>
</organism>
<protein>
    <submittedName>
        <fullName evidence="1">Uncharacterized protein</fullName>
    </submittedName>
</protein>